<dbReference type="InterPro" id="IPR010982">
    <property type="entry name" value="Lambda_DNA-bd_dom_sf"/>
</dbReference>
<accession>A0A2W5U696</accession>
<name>A0A2W5U696_ACIJO</name>
<comment type="caution">
    <text evidence="1">The sequence shown here is derived from an EMBL/GenBank/DDBJ whole genome shotgun (WGS) entry which is preliminary data.</text>
</comment>
<dbReference type="Proteomes" id="UP000249282">
    <property type="component" value="Unassembled WGS sequence"/>
</dbReference>
<evidence type="ECO:0000313" key="2">
    <source>
        <dbReference type="EMBL" id="RSE27602.1"/>
    </source>
</evidence>
<dbReference type="EMBL" id="RHXE01000001">
    <property type="protein sequence ID" value="RSE27602.1"/>
    <property type="molecule type" value="Genomic_DNA"/>
</dbReference>
<evidence type="ECO:0000313" key="4">
    <source>
        <dbReference type="Proteomes" id="UP000277537"/>
    </source>
</evidence>
<reference evidence="1 3" key="1">
    <citation type="submission" date="2017-11" db="EMBL/GenBank/DDBJ databases">
        <title>Infants hospitalized years apart are colonized by the same room-sourced microbial strains.</title>
        <authorList>
            <person name="Brooks B."/>
            <person name="Olm M.R."/>
            <person name="Firek B.A."/>
            <person name="Baker R."/>
            <person name="Thomas B.C."/>
            <person name="Morowitz M.J."/>
            <person name="Banfield J.F."/>
        </authorList>
    </citation>
    <scope>NUCLEOTIDE SEQUENCE [LARGE SCALE GENOMIC DNA]</scope>
    <source>
        <strain evidence="1">S2_003_000_R3_20</strain>
    </source>
</reference>
<dbReference type="SUPFAM" id="SSF47413">
    <property type="entry name" value="lambda repressor-like DNA-binding domains"/>
    <property type="match status" value="1"/>
</dbReference>
<dbReference type="EMBL" id="QFQJ01000003">
    <property type="protein sequence ID" value="PZQ93470.1"/>
    <property type="molecule type" value="Genomic_DNA"/>
</dbReference>
<gene>
    <name evidence="1" type="ORF">DI542_01110</name>
    <name evidence="2" type="ORF">EGT73_00890</name>
</gene>
<dbReference type="Gene3D" id="1.10.260.40">
    <property type="entry name" value="lambda repressor-like DNA-binding domains"/>
    <property type="match status" value="1"/>
</dbReference>
<sequence>MTKSEALTLLNCTVTQLAAKLGITHNAISQWPEERIPLVREYQIRDLSKGKKPIKRKPEAA</sequence>
<dbReference type="RefSeq" id="WP_125273133.1">
    <property type="nucleotide sequence ID" value="NZ_RHXE01000001.1"/>
</dbReference>
<evidence type="ECO:0000313" key="1">
    <source>
        <dbReference type="EMBL" id="PZQ93470.1"/>
    </source>
</evidence>
<proteinExistence type="predicted"/>
<reference evidence="2 4" key="2">
    <citation type="submission" date="2018-10" db="EMBL/GenBank/DDBJ databases">
        <title>Transmission dynamics of multidrug resistant bacteria on intensive care unit surfaces.</title>
        <authorList>
            <person name="D'Souza A.W."/>
            <person name="Potter R.F."/>
            <person name="Wallace M."/>
            <person name="Shupe A."/>
            <person name="Patel S."/>
            <person name="Sun S."/>
            <person name="Gul D."/>
            <person name="Kwon J.H."/>
            <person name="Andleeb S."/>
            <person name="Burnham C.-A.D."/>
            <person name="Dantas G."/>
        </authorList>
    </citation>
    <scope>NUCLEOTIDE SEQUENCE [LARGE SCALE GENOMIC DNA]</scope>
    <source>
        <strain evidence="2 4">AJ_385</strain>
    </source>
</reference>
<dbReference type="Pfam" id="PF14549">
    <property type="entry name" value="P22_Cro"/>
    <property type="match status" value="1"/>
</dbReference>
<dbReference type="Proteomes" id="UP000277537">
    <property type="component" value="Unassembled WGS sequence"/>
</dbReference>
<evidence type="ECO:0008006" key="5">
    <source>
        <dbReference type="Google" id="ProtNLM"/>
    </source>
</evidence>
<protein>
    <recommendedName>
        <fullName evidence="5">Cro/Cl family transcriptional regulator</fullName>
    </recommendedName>
</protein>
<organism evidence="1 3">
    <name type="scientific">Acinetobacter johnsonii</name>
    <dbReference type="NCBI Taxonomy" id="40214"/>
    <lineage>
        <taxon>Bacteria</taxon>
        <taxon>Pseudomonadati</taxon>
        <taxon>Pseudomonadota</taxon>
        <taxon>Gammaproteobacteria</taxon>
        <taxon>Moraxellales</taxon>
        <taxon>Moraxellaceae</taxon>
        <taxon>Acinetobacter</taxon>
    </lineage>
</organism>
<dbReference type="AlphaFoldDB" id="A0A2W5U696"/>
<evidence type="ECO:0000313" key="3">
    <source>
        <dbReference type="Proteomes" id="UP000249282"/>
    </source>
</evidence>
<dbReference type="GO" id="GO:0003677">
    <property type="term" value="F:DNA binding"/>
    <property type="evidence" value="ECO:0007669"/>
    <property type="project" value="InterPro"/>
</dbReference>